<dbReference type="Pfam" id="PF12833">
    <property type="entry name" value="HTH_18"/>
    <property type="match status" value="1"/>
</dbReference>
<dbReference type="InterPro" id="IPR036890">
    <property type="entry name" value="HATPase_C_sf"/>
</dbReference>
<accession>A0A1M6FZX8</accession>
<dbReference type="SUPFAM" id="SSF47384">
    <property type="entry name" value="Homodimeric domain of signal transducing histidine kinase"/>
    <property type="match status" value="1"/>
</dbReference>
<dbReference type="InterPro" id="IPR018060">
    <property type="entry name" value="HTH_AraC"/>
</dbReference>
<name>A0A1M6FZX8_9FLAO</name>
<dbReference type="InterPro" id="IPR001789">
    <property type="entry name" value="Sig_transdc_resp-reg_receiver"/>
</dbReference>
<dbReference type="InterPro" id="IPR003661">
    <property type="entry name" value="HisK_dim/P_dom"/>
</dbReference>
<dbReference type="RefSeq" id="WP_072991643.1">
    <property type="nucleotide sequence ID" value="NZ_FQYU01000002.1"/>
</dbReference>
<dbReference type="Proteomes" id="UP000184543">
    <property type="component" value="Unassembled WGS sequence"/>
</dbReference>
<dbReference type="PANTHER" id="PTHR43547:SF2">
    <property type="entry name" value="HYBRID SIGNAL TRANSDUCTION HISTIDINE KINASE C"/>
    <property type="match status" value="1"/>
</dbReference>
<dbReference type="Gene3D" id="2.60.40.10">
    <property type="entry name" value="Immunoglobulins"/>
    <property type="match status" value="1"/>
</dbReference>
<dbReference type="Gene3D" id="1.10.10.60">
    <property type="entry name" value="Homeodomain-like"/>
    <property type="match status" value="1"/>
</dbReference>
<dbReference type="GO" id="GO:0003700">
    <property type="term" value="F:DNA-binding transcription factor activity"/>
    <property type="evidence" value="ECO:0007669"/>
    <property type="project" value="InterPro"/>
</dbReference>
<dbReference type="SMART" id="SM00342">
    <property type="entry name" value="HTH_ARAC"/>
    <property type="match status" value="1"/>
</dbReference>
<dbReference type="SUPFAM" id="SSF55874">
    <property type="entry name" value="ATPase domain of HSP90 chaperone/DNA topoisomerase II/histidine kinase"/>
    <property type="match status" value="1"/>
</dbReference>
<dbReference type="InterPro" id="IPR005467">
    <property type="entry name" value="His_kinase_dom"/>
</dbReference>
<dbReference type="SUPFAM" id="SSF46689">
    <property type="entry name" value="Homeodomain-like"/>
    <property type="match status" value="1"/>
</dbReference>
<evidence type="ECO:0000256" key="9">
    <source>
        <dbReference type="ARBA" id="ARBA00023015"/>
    </source>
</evidence>
<sequence length="1344" mass="152516">MRYYCTIFIILFMGGKGFAQDIKFGHYNDGNGLSHNSVRHIVQDKYGFLWFGTFSGLNRFDGYQFKSYLSTSTGLKSILNNDITALAIDEESNHLWIGTRGGLTLLHTDTHSFKTFLPDSNKDDALPEQEIRSVYVDKFKRIWVGTRTKGLTIFHPDEESFKRVEIEGFEYVKQIVEDSKGNIWVGSFGTGGIAKITLDNKGNIDKIATYDLPIPNSSEKNPYLNFIYEDHKEDVFIGTREGLYKLDKEADNFENLYIADNELRNNLGPYFLSVARAPDGKYWVGTLGGLLVCDKLEDIDQGKFTHYHSILSDGNSLVDNLVSALYFDASGVLWIGTEDGLDKYDPFENQFSLNKDISQYIGGKVPRIRGFSKTYDGEVLVATKHHGLFISEGEDFRPLFHDQLEIASVFSNDGKVFYCGLWNGKVLVYDYLKNKGRKIDVGFEGAPVTAFANAATHQLLIGSFGEGAVLFDTRKDLPVSGVSRVLEGYEINAMTSDGKGHIWLATENGVVKFDIESKAHVAYDIRAEHVLNNEDAADISDVAIDGKGRVWASSRFGLGHYDADLNDFVVLTKPTELSGRWVTDILVDKVGDLWLNMNNNSVAKLNAEGEEVNIYHVTSGNRLDIFSSKGFYTADGTHIYLGAKNGIIHFSTETLEQNLITSKPVISEFRIANREVFPGMVVNGQVPLKKDINFSKSAELNYDNRNFSIQFSEPSFANEKLNKFQYMLEGFDKEWITTDGYSRTVQYTNLYPNDYVFKIRSRNGDGQWSDTVAYNIKILRPFWLTPEAFVFALAVLGLVFYLVRKELDKRIKLRRELLTEKVNREHDIKLNNEKLRFFTNISHELRTPLTLILGPVKQLMEEGSEEISDYRKSRYELIYQNANRLFSLVNQVLDFRKAQSGELQLKTTKTDILAYSKNIFDSYKELAHNKNITLEFIAENESIIGWVDNDKYDKILYNLLSNALKFTPDFGHVDLYLRYDEQTGYLTVEVSDDGIGIPIKSQKKIFDRFYQATTSKQNNTGSGIGLSLVRSLVKLHKGSIKVKSAPNKGSAFTLEIPIERHFYTHDEVFEFLLPPSAEEDGTLKGLPKKTIHNTELKQKILVVDDNIELRKYLVDYLSGFYKVYEAENGEVALKMCRKIKPTVCICDIMMPVMSGLEFCERLKNDQFISHIPVVLLTALSDNKDKVKGYGTGADGYLVKPFDPSLLKMMIENIIRSRLDLKAKFSGETESEVGLLTHSPVDRQLMQKVTELIDRNLDKADLSTTFLCQELGMSSSKLYQKIKELTDLAPKEFIRTVRLKKAAGLLKSKKYNVSEVTALTGFNDPLYFSRCFKKQFGYPPSKLIK</sequence>
<dbReference type="CDD" id="cd00082">
    <property type="entry name" value="HisKA"/>
    <property type="match status" value="1"/>
</dbReference>
<dbReference type="InterPro" id="IPR011006">
    <property type="entry name" value="CheY-like_superfamily"/>
</dbReference>
<evidence type="ECO:0000256" key="5">
    <source>
        <dbReference type="ARBA" id="ARBA00022741"/>
    </source>
</evidence>
<dbReference type="GO" id="GO:0005524">
    <property type="term" value="F:ATP binding"/>
    <property type="evidence" value="ECO:0007669"/>
    <property type="project" value="UniProtKB-KW"/>
</dbReference>
<evidence type="ECO:0000313" key="16">
    <source>
        <dbReference type="EMBL" id="SHJ03204.1"/>
    </source>
</evidence>
<keyword evidence="3 12" id="KW-0597">Phosphoprotein</keyword>
<gene>
    <name evidence="16" type="ORF">SAMN04488513_102618</name>
</gene>
<dbReference type="Pfam" id="PF02518">
    <property type="entry name" value="HATPase_c"/>
    <property type="match status" value="1"/>
</dbReference>
<dbReference type="EMBL" id="FQYU01000002">
    <property type="protein sequence ID" value="SHJ03204.1"/>
    <property type="molecule type" value="Genomic_DNA"/>
</dbReference>
<feature type="domain" description="Response regulatory" evidence="15">
    <location>
        <begin position="1099"/>
        <end position="1214"/>
    </location>
</feature>
<keyword evidence="7" id="KW-0067">ATP-binding</keyword>
<organism evidence="16 17">
    <name type="scientific">Pseudozobellia thermophila</name>
    <dbReference type="NCBI Taxonomy" id="192903"/>
    <lineage>
        <taxon>Bacteria</taxon>
        <taxon>Pseudomonadati</taxon>
        <taxon>Bacteroidota</taxon>
        <taxon>Flavobacteriia</taxon>
        <taxon>Flavobacteriales</taxon>
        <taxon>Flavobacteriaceae</taxon>
        <taxon>Pseudozobellia</taxon>
    </lineage>
</organism>
<dbReference type="PROSITE" id="PS00041">
    <property type="entry name" value="HTH_ARAC_FAMILY_1"/>
    <property type="match status" value="1"/>
</dbReference>
<protein>
    <recommendedName>
        <fullName evidence="2">histidine kinase</fullName>
        <ecNumber evidence="2">2.7.13.3</ecNumber>
    </recommendedName>
</protein>
<dbReference type="InterPro" id="IPR036097">
    <property type="entry name" value="HisK_dim/P_sf"/>
</dbReference>
<dbReference type="Pfam" id="PF07494">
    <property type="entry name" value="Reg_prop"/>
    <property type="match status" value="4"/>
</dbReference>
<evidence type="ECO:0000256" key="3">
    <source>
        <dbReference type="ARBA" id="ARBA00022553"/>
    </source>
</evidence>
<dbReference type="FunFam" id="3.30.565.10:FF:000037">
    <property type="entry name" value="Hybrid sensor histidine kinase/response regulator"/>
    <property type="match status" value="1"/>
</dbReference>
<evidence type="ECO:0000256" key="8">
    <source>
        <dbReference type="ARBA" id="ARBA00023012"/>
    </source>
</evidence>
<dbReference type="SUPFAM" id="SSF52172">
    <property type="entry name" value="CheY-like"/>
    <property type="match status" value="1"/>
</dbReference>
<feature type="domain" description="HTH araC/xylS-type" evidence="13">
    <location>
        <begin position="1246"/>
        <end position="1344"/>
    </location>
</feature>
<dbReference type="InterPro" id="IPR015943">
    <property type="entry name" value="WD40/YVTN_repeat-like_dom_sf"/>
</dbReference>
<dbReference type="GO" id="GO:0000155">
    <property type="term" value="F:phosphorelay sensor kinase activity"/>
    <property type="evidence" value="ECO:0007669"/>
    <property type="project" value="InterPro"/>
</dbReference>
<dbReference type="InterPro" id="IPR003594">
    <property type="entry name" value="HATPase_dom"/>
</dbReference>
<dbReference type="GO" id="GO:0043565">
    <property type="term" value="F:sequence-specific DNA binding"/>
    <property type="evidence" value="ECO:0007669"/>
    <property type="project" value="InterPro"/>
</dbReference>
<dbReference type="PROSITE" id="PS01124">
    <property type="entry name" value="HTH_ARAC_FAMILY_2"/>
    <property type="match status" value="1"/>
</dbReference>
<dbReference type="STRING" id="192903.SAMN04488513_102618"/>
<comment type="catalytic activity">
    <reaction evidence="1">
        <text>ATP + protein L-histidine = ADP + protein N-phospho-L-histidine.</text>
        <dbReference type="EC" id="2.7.13.3"/>
    </reaction>
</comment>
<evidence type="ECO:0000256" key="10">
    <source>
        <dbReference type="ARBA" id="ARBA00023125"/>
    </source>
</evidence>
<keyword evidence="8" id="KW-0902">Two-component regulatory system</keyword>
<dbReference type="SMART" id="SM00388">
    <property type="entry name" value="HisKA"/>
    <property type="match status" value="1"/>
</dbReference>
<dbReference type="InterPro" id="IPR011123">
    <property type="entry name" value="Y_Y_Y"/>
</dbReference>
<evidence type="ECO:0000259" key="13">
    <source>
        <dbReference type="PROSITE" id="PS01124"/>
    </source>
</evidence>
<evidence type="ECO:0000256" key="7">
    <source>
        <dbReference type="ARBA" id="ARBA00022840"/>
    </source>
</evidence>
<dbReference type="Gene3D" id="3.30.565.10">
    <property type="entry name" value="Histidine kinase-like ATPase, C-terminal domain"/>
    <property type="match status" value="1"/>
</dbReference>
<keyword evidence="5" id="KW-0547">Nucleotide-binding</keyword>
<keyword evidence="6 16" id="KW-0418">Kinase</keyword>
<dbReference type="OrthoDB" id="1522078at2"/>
<dbReference type="InterPro" id="IPR009057">
    <property type="entry name" value="Homeodomain-like_sf"/>
</dbReference>
<dbReference type="InterPro" id="IPR004358">
    <property type="entry name" value="Sig_transdc_His_kin-like_C"/>
</dbReference>
<dbReference type="SUPFAM" id="SSF63829">
    <property type="entry name" value="Calcium-dependent phosphotriesterase"/>
    <property type="match status" value="1"/>
</dbReference>
<dbReference type="InterPro" id="IPR011110">
    <property type="entry name" value="Reg_prop"/>
</dbReference>
<evidence type="ECO:0000313" key="17">
    <source>
        <dbReference type="Proteomes" id="UP000184543"/>
    </source>
</evidence>
<feature type="modified residue" description="4-aspartylphosphate" evidence="12">
    <location>
        <position position="1147"/>
    </location>
</feature>
<dbReference type="SUPFAM" id="SSF101898">
    <property type="entry name" value="NHL repeat"/>
    <property type="match status" value="1"/>
</dbReference>
<dbReference type="PROSITE" id="PS50110">
    <property type="entry name" value="RESPONSE_REGULATORY"/>
    <property type="match status" value="1"/>
</dbReference>
<evidence type="ECO:0000259" key="14">
    <source>
        <dbReference type="PROSITE" id="PS50109"/>
    </source>
</evidence>
<dbReference type="PRINTS" id="PR00344">
    <property type="entry name" value="BCTRLSENSOR"/>
</dbReference>
<evidence type="ECO:0000256" key="2">
    <source>
        <dbReference type="ARBA" id="ARBA00012438"/>
    </source>
</evidence>
<keyword evidence="11" id="KW-0804">Transcription</keyword>
<dbReference type="SUPFAM" id="SSF50998">
    <property type="entry name" value="Quinoprotein alcohol dehydrogenase-like"/>
    <property type="match status" value="1"/>
</dbReference>
<evidence type="ECO:0000256" key="12">
    <source>
        <dbReference type="PROSITE-ProRule" id="PRU00169"/>
    </source>
</evidence>
<evidence type="ECO:0000256" key="6">
    <source>
        <dbReference type="ARBA" id="ARBA00022777"/>
    </source>
</evidence>
<dbReference type="Gene3D" id="2.130.10.10">
    <property type="entry name" value="YVTN repeat-like/Quinoprotein amine dehydrogenase"/>
    <property type="match status" value="2"/>
</dbReference>
<dbReference type="FunFam" id="1.10.287.130:FF:000045">
    <property type="entry name" value="Two-component system sensor histidine kinase/response regulator"/>
    <property type="match status" value="1"/>
</dbReference>
<keyword evidence="9" id="KW-0805">Transcription regulation</keyword>
<dbReference type="SMART" id="SM00387">
    <property type="entry name" value="HATPase_c"/>
    <property type="match status" value="1"/>
</dbReference>
<evidence type="ECO:0000256" key="4">
    <source>
        <dbReference type="ARBA" id="ARBA00022679"/>
    </source>
</evidence>
<dbReference type="Pfam" id="PF00072">
    <property type="entry name" value="Response_reg"/>
    <property type="match status" value="1"/>
</dbReference>
<dbReference type="PROSITE" id="PS50109">
    <property type="entry name" value="HIS_KIN"/>
    <property type="match status" value="1"/>
</dbReference>
<dbReference type="Pfam" id="PF07495">
    <property type="entry name" value="Y_Y_Y"/>
    <property type="match status" value="1"/>
</dbReference>
<evidence type="ECO:0000256" key="1">
    <source>
        <dbReference type="ARBA" id="ARBA00000085"/>
    </source>
</evidence>
<keyword evidence="4" id="KW-0808">Transferase</keyword>
<dbReference type="InterPro" id="IPR011047">
    <property type="entry name" value="Quinoprotein_ADH-like_sf"/>
</dbReference>
<dbReference type="Gene3D" id="3.40.50.2300">
    <property type="match status" value="1"/>
</dbReference>
<keyword evidence="10" id="KW-0238">DNA-binding</keyword>
<keyword evidence="17" id="KW-1185">Reference proteome</keyword>
<reference evidence="17" key="1">
    <citation type="submission" date="2016-11" db="EMBL/GenBank/DDBJ databases">
        <authorList>
            <person name="Varghese N."/>
            <person name="Submissions S."/>
        </authorList>
    </citation>
    <scope>NUCLEOTIDE SEQUENCE [LARGE SCALE GENOMIC DNA]</scope>
    <source>
        <strain evidence="17">DSM 19858</strain>
    </source>
</reference>
<dbReference type="PANTHER" id="PTHR43547">
    <property type="entry name" value="TWO-COMPONENT HISTIDINE KINASE"/>
    <property type="match status" value="1"/>
</dbReference>
<dbReference type="Gene3D" id="1.10.287.130">
    <property type="match status" value="1"/>
</dbReference>
<evidence type="ECO:0000259" key="15">
    <source>
        <dbReference type="PROSITE" id="PS50110"/>
    </source>
</evidence>
<dbReference type="Pfam" id="PF00512">
    <property type="entry name" value="HisKA"/>
    <property type="match status" value="1"/>
</dbReference>
<evidence type="ECO:0000256" key="11">
    <source>
        <dbReference type="ARBA" id="ARBA00023163"/>
    </source>
</evidence>
<dbReference type="SMART" id="SM00448">
    <property type="entry name" value="REC"/>
    <property type="match status" value="1"/>
</dbReference>
<feature type="domain" description="Histidine kinase" evidence="14">
    <location>
        <begin position="840"/>
        <end position="1060"/>
    </location>
</feature>
<proteinExistence type="predicted"/>
<dbReference type="EC" id="2.7.13.3" evidence="2"/>
<dbReference type="InterPro" id="IPR018062">
    <property type="entry name" value="HTH_AraC-typ_CS"/>
</dbReference>
<dbReference type="InterPro" id="IPR013783">
    <property type="entry name" value="Ig-like_fold"/>
</dbReference>